<evidence type="ECO:0000313" key="1">
    <source>
        <dbReference type="EMBL" id="MBB3147327.1"/>
    </source>
</evidence>
<keyword evidence="2" id="KW-1185">Reference proteome</keyword>
<evidence type="ECO:0000313" key="2">
    <source>
        <dbReference type="Proteomes" id="UP000554520"/>
    </source>
</evidence>
<dbReference type="AlphaFoldDB" id="A0A839U9W6"/>
<dbReference type="Proteomes" id="UP000554520">
    <property type="component" value="Unassembled WGS sequence"/>
</dbReference>
<gene>
    <name evidence="1" type="ORF">FHS21_003743</name>
</gene>
<dbReference type="EMBL" id="JACHXN010000011">
    <property type="protein sequence ID" value="MBB3147327.1"/>
    <property type="molecule type" value="Genomic_DNA"/>
</dbReference>
<reference evidence="1 2" key="1">
    <citation type="submission" date="2020-08" db="EMBL/GenBank/DDBJ databases">
        <title>Genomic Encyclopedia of Type Strains, Phase III (KMG-III): the genomes of soil and plant-associated and newly described type strains.</title>
        <authorList>
            <person name="Whitman W."/>
        </authorList>
    </citation>
    <scope>NUCLEOTIDE SEQUENCE [LARGE SCALE GENOMIC DNA]</scope>
    <source>
        <strain evidence="1 2">CECT 7015</strain>
    </source>
</reference>
<sequence length="109" mass="12002">MLTRSLSRLCAFDGAQRTLPRYYTAGVSRRASNSTGVMRPNSSINAIILPAVVASSTIRRTRAWQAIDRSRAHVDPTCVSNKIGTYADRGLGLNEGRKRLRSVFPNLIP</sequence>
<organism evidence="1 2">
    <name type="scientific">Phyllobacterium trifolii</name>
    <dbReference type="NCBI Taxonomy" id="300193"/>
    <lineage>
        <taxon>Bacteria</taxon>
        <taxon>Pseudomonadati</taxon>
        <taxon>Pseudomonadota</taxon>
        <taxon>Alphaproteobacteria</taxon>
        <taxon>Hyphomicrobiales</taxon>
        <taxon>Phyllobacteriaceae</taxon>
        <taxon>Phyllobacterium</taxon>
    </lineage>
</organism>
<proteinExistence type="predicted"/>
<protein>
    <submittedName>
        <fullName evidence="1">Uncharacterized protein</fullName>
    </submittedName>
</protein>
<comment type="caution">
    <text evidence="1">The sequence shown here is derived from an EMBL/GenBank/DDBJ whole genome shotgun (WGS) entry which is preliminary data.</text>
</comment>
<name>A0A839U9W6_9HYPH</name>
<accession>A0A839U9W6</accession>